<organism evidence="1 2">
    <name type="scientific">Cardiocondyla obscurior</name>
    <dbReference type="NCBI Taxonomy" id="286306"/>
    <lineage>
        <taxon>Eukaryota</taxon>
        <taxon>Metazoa</taxon>
        <taxon>Ecdysozoa</taxon>
        <taxon>Arthropoda</taxon>
        <taxon>Hexapoda</taxon>
        <taxon>Insecta</taxon>
        <taxon>Pterygota</taxon>
        <taxon>Neoptera</taxon>
        <taxon>Endopterygota</taxon>
        <taxon>Hymenoptera</taxon>
        <taxon>Apocrita</taxon>
        <taxon>Aculeata</taxon>
        <taxon>Formicoidea</taxon>
        <taxon>Formicidae</taxon>
        <taxon>Myrmicinae</taxon>
        <taxon>Cardiocondyla</taxon>
    </lineage>
</organism>
<proteinExistence type="predicted"/>
<protein>
    <recommendedName>
        <fullName evidence="3">Secreted protein</fullName>
    </recommendedName>
</protein>
<evidence type="ECO:0000313" key="1">
    <source>
        <dbReference type="EMBL" id="KAL0115334.1"/>
    </source>
</evidence>
<gene>
    <name evidence="1" type="ORF">PUN28_010694</name>
</gene>
<keyword evidence="2" id="KW-1185">Reference proteome</keyword>
<sequence>MNFETASNTRSHFRVILAALNCLIRTCSWNNDCEGCALFRRAVTPNRSRANLLFATDFPGKPFLHRLAGPVFSLNYFENKAISSRN</sequence>
<dbReference type="EMBL" id="JADYXP020000010">
    <property type="protein sequence ID" value="KAL0115334.1"/>
    <property type="molecule type" value="Genomic_DNA"/>
</dbReference>
<dbReference type="Proteomes" id="UP001430953">
    <property type="component" value="Unassembled WGS sequence"/>
</dbReference>
<accession>A0AAW2FKX2</accession>
<dbReference type="AlphaFoldDB" id="A0AAW2FKX2"/>
<reference evidence="1 2" key="1">
    <citation type="submission" date="2023-03" db="EMBL/GenBank/DDBJ databases">
        <title>High recombination rates correlate with genetic variation in Cardiocondyla obscurior ants.</title>
        <authorList>
            <person name="Errbii M."/>
        </authorList>
    </citation>
    <scope>NUCLEOTIDE SEQUENCE [LARGE SCALE GENOMIC DNA]</scope>
    <source>
        <strain evidence="1">Alpha-2009</strain>
        <tissue evidence="1">Whole body</tissue>
    </source>
</reference>
<evidence type="ECO:0008006" key="3">
    <source>
        <dbReference type="Google" id="ProtNLM"/>
    </source>
</evidence>
<name>A0AAW2FKX2_9HYME</name>
<comment type="caution">
    <text evidence="1">The sequence shown here is derived from an EMBL/GenBank/DDBJ whole genome shotgun (WGS) entry which is preliminary data.</text>
</comment>
<evidence type="ECO:0000313" key="2">
    <source>
        <dbReference type="Proteomes" id="UP001430953"/>
    </source>
</evidence>